<dbReference type="AlphaFoldDB" id="A0A8B7P560"/>
<name>A0A8B7P560_HYAAZ</name>
<proteinExistence type="predicted"/>
<evidence type="ECO:0000313" key="2">
    <source>
        <dbReference type="Proteomes" id="UP000694843"/>
    </source>
</evidence>
<evidence type="ECO:0000313" key="3">
    <source>
        <dbReference type="RefSeq" id="XP_018021183.1"/>
    </source>
</evidence>
<dbReference type="Proteomes" id="UP000694843">
    <property type="component" value="Unplaced"/>
</dbReference>
<reference evidence="3" key="1">
    <citation type="submission" date="2025-08" db="UniProtKB">
        <authorList>
            <consortium name="RefSeq"/>
        </authorList>
    </citation>
    <scope>IDENTIFICATION</scope>
</reference>
<keyword evidence="2" id="KW-1185">Reference proteome</keyword>
<feature type="compositionally biased region" description="Polar residues" evidence="1">
    <location>
        <begin position="104"/>
        <end position="114"/>
    </location>
</feature>
<gene>
    <name evidence="3" type="primary">LOC108677474</name>
</gene>
<feature type="region of interest" description="Disordered" evidence="1">
    <location>
        <begin position="1"/>
        <end position="52"/>
    </location>
</feature>
<evidence type="ECO:0000256" key="1">
    <source>
        <dbReference type="SAM" id="MobiDB-lite"/>
    </source>
</evidence>
<dbReference type="KEGG" id="hazt:108677474"/>
<feature type="non-terminal residue" evidence="3">
    <location>
        <position position="190"/>
    </location>
</feature>
<dbReference type="GeneID" id="108677474"/>
<organism evidence="2 3">
    <name type="scientific">Hyalella azteca</name>
    <name type="common">Amphipod</name>
    <dbReference type="NCBI Taxonomy" id="294128"/>
    <lineage>
        <taxon>Eukaryota</taxon>
        <taxon>Metazoa</taxon>
        <taxon>Ecdysozoa</taxon>
        <taxon>Arthropoda</taxon>
        <taxon>Crustacea</taxon>
        <taxon>Multicrustacea</taxon>
        <taxon>Malacostraca</taxon>
        <taxon>Eumalacostraca</taxon>
        <taxon>Peracarida</taxon>
        <taxon>Amphipoda</taxon>
        <taxon>Senticaudata</taxon>
        <taxon>Talitrida</taxon>
        <taxon>Talitroidea</taxon>
        <taxon>Hyalellidae</taxon>
        <taxon>Hyalella</taxon>
    </lineage>
</organism>
<feature type="compositionally biased region" description="Polar residues" evidence="1">
    <location>
        <begin position="73"/>
        <end position="88"/>
    </location>
</feature>
<protein>
    <submittedName>
        <fullName evidence="3">Uncharacterized protein LOC108677474</fullName>
    </submittedName>
</protein>
<sequence length="190" mass="21042">MARQHQYAGEAVASLRHPMPHHPHSQHFVPLQPPTKVSSYPRPQPPRTQDWNTLTQTELSSSKRELIMPQVRQFSPPETHTFLTNRSASLPSSLSEPLLPIATPPSSLGRTQASPYRAPNKATSQSKSLATVRLMPISSRVPSTDGEENPLDRHRHSDVLLNATQPLSNTLVTRRVQQVASSNTTTQLEG</sequence>
<feature type="compositionally biased region" description="Low complexity" evidence="1">
    <location>
        <begin position="89"/>
        <end position="100"/>
    </location>
</feature>
<dbReference type="RefSeq" id="XP_018021183.1">
    <property type="nucleotide sequence ID" value="XM_018165694.2"/>
</dbReference>
<accession>A0A8B7P560</accession>
<feature type="region of interest" description="Disordered" evidence="1">
    <location>
        <begin position="73"/>
        <end position="129"/>
    </location>
</feature>